<dbReference type="EMBL" id="JBHTIA010000012">
    <property type="protein sequence ID" value="MFD0766479.1"/>
    <property type="molecule type" value="Genomic_DNA"/>
</dbReference>
<dbReference type="RefSeq" id="WP_377144450.1">
    <property type="nucleotide sequence ID" value="NZ_JBHTIA010000012.1"/>
</dbReference>
<accession>A0ABW2ZK35</accession>
<dbReference type="InterPro" id="IPR021215">
    <property type="entry name" value="DUF2752"/>
</dbReference>
<keyword evidence="1" id="KW-0472">Membrane</keyword>
<name>A0ABW2ZK35_9SPHI</name>
<evidence type="ECO:0000313" key="2">
    <source>
        <dbReference type="EMBL" id="MFD0766479.1"/>
    </source>
</evidence>
<dbReference type="Pfam" id="PF10825">
    <property type="entry name" value="DUF2752"/>
    <property type="match status" value="1"/>
</dbReference>
<gene>
    <name evidence="2" type="ORF">ACFQZI_16580</name>
</gene>
<feature type="transmembrane region" description="Helical" evidence="1">
    <location>
        <begin position="70"/>
        <end position="91"/>
    </location>
</feature>
<keyword evidence="1" id="KW-1133">Transmembrane helix</keyword>
<proteinExistence type="predicted"/>
<keyword evidence="1" id="KW-0812">Transmembrane</keyword>
<evidence type="ECO:0000313" key="3">
    <source>
        <dbReference type="Proteomes" id="UP001597073"/>
    </source>
</evidence>
<dbReference type="Proteomes" id="UP001597073">
    <property type="component" value="Unassembled WGS sequence"/>
</dbReference>
<protein>
    <submittedName>
        <fullName evidence="2">DUF2752 domain-containing protein</fullName>
    </submittedName>
</protein>
<evidence type="ECO:0000256" key="1">
    <source>
        <dbReference type="SAM" id="Phobius"/>
    </source>
</evidence>
<sequence length="101" mass="11831">MSIRKIFNRYFELTFWIVALACLAFTDPAGQSHFSLCPLKLLGITWCPGCGLGHAISYLFRGDVRSSFHAHWLGIPVFLLLFYRIYMLVLNKRYRFTIPRR</sequence>
<organism evidence="2 3">
    <name type="scientific">Mucilaginibacter lutimaris</name>
    <dbReference type="NCBI Taxonomy" id="931629"/>
    <lineage>
        <taxon>Bacteria</taxon>
        <taxon>Pseudomonadati</taxon>
        <taxon>Bacteroidota</taxon>
        <taxon>Sphingobacteriia</taxon>
        <taxon>Sphingobacteriales</taxon>
        <taxon>Sphingobacteriaceae</taxon>
        <taxon>Mucilaginibacter</taxon>
    </lineage>
</organism>
<reference evidence="3" key="1">
    <citation type="journal article" date="2019" name="Int. J. Syst. Evol. Microbiol.">
        <title>The Global Catalogue of Microorganisms (GCM) 10K type strain sequencing project: providing services to taxonomists for standard genome sequencing and annotation.</title>
        <authorList>
            <consortium name="The Broad Institute Genomics Platform"/>
            <consortium name="The Broad Institute Genome Sequencing Center for Infectious Disease"/>
            <person name="Wu L."/>
            <person name="Ma J."/>
        </authorList>
    </citation>
    <scope>NUCLEOTIDE SEQUENCE [LARGE SCALE GENOMIC DNA]</scope>
    <source>
        <strain evidence="3">CCUG 60742</strain>
    </source>
</reference>
<keyword evidence="3" id="KW-1185">Reference proteome</keyword>
<comment type="caution">
    <text evidence="2">The sequence shown here is derived from an EMBL/GenBank/DDBJ whole genome shotgun (WGS) entry which is preliminary data.</text>
</comment>